<dbReference type="GO" id="GO:0008270">
    <property type="term" value="F:zinc ion binding"/>
    <property type="evidence" value="ECO:0007669"/>
    <property type="project" value="UniProtKB-KW"/>
</dbReference>
<gene>
    <name evidence="3" type="ORF">RJ639_025609</name>
</gene>
<evidence type="ECO:0000256" key="1">
    <source>
        <dbReference type="PROSITE-ProRule" id="PRU00047"/>
    </source>
</evidence>
<dbReference type="Pfam" id="PF14392">
    <property type="entry name" value="zf-CCHC_4"/>
    <property type="match status" value="1"/>
</dbReference>
<keyword evidence="4" id="KW-1185">Reference proteome</keyword>
<organism evidence="3 4">
    <name type="scientific">Escallonia herrerae</name>
    <dbReference type="NCBI Taxonomy" id="1293975"/>
    <lineage>
        <taxon>Eukaryota</taxon>
        <taxon>Viridiplantae</taxon>
        <taxon>Streptophyta</taxon>
        <taxon>Embryophyta</taxon>
        <taxon>Tracheophyta</taxon>
        <taxon>Spermatophyta</taxon>
        <taxon>Magnoliopsida</taxon>
        <taxon>eudicotyledons</taxon>
        <taxon>Gunneridae</taxon>
        <taxon>Pentapetalae</taxon>
        <taxon>asterids</taxon>
        <taxon>campanulids</taxon>
        <taxon>Escalloniales</taxon>
        <taxon>Escalloniaceae</taxon>
        <taxon>Escallonia</taxon>
    </lineage>
</organism>
<reference evidence="3" key="1">
    <citation type="submission" date="2022-12" db="EMBL/GenBank/DDBJ databases">
        <title>Draft genome assemblies for two species of Escallonia (Escalloniales).</title>
        <authorList>
            <person name="Chanderbali A."/>
            <person name="Dervinis C."/>
            <person name="Anghel I."/>
            <person name="Soltis D."/>
            <person name="Soltis P."/>
            <person name="Zapata F."/>
        </authorList>
    </citation>
    <scope>NUCLEOTIDE SEQUENCE</scope>
    <source>
        <strain evidence="3">UCBG64.0493</strain>
        <tissue evidence="3">Leaf</tissue>
    </source>
</reference>
<name>A0AA89ACX0_9ASTE</name>
<dbReference type="PROSITE" id="PS50158">
    <property type="entry name" value="ZF_CCHC"/>
    <property type="match status" value="1"/>
</dbReference>
<dbReference type="AlphaFoldDB" id="A0AA89ACX0"/>
<keyword evidence="1" id="KW-0862">Zinc</keyword>
<dbReference type="InterPro" id="IPR001878">
    <property type="entry name" value="Znf_CCHC"/>
</dbReference>
<accession>A0AA89ACX0</accession>
<keyword evidence="1" id="KW-0863">Zinc-finger</keyword>
<feature type="domain" description="CCHC-type" evidence="2">
    <location>
        <begin position="58"/>
        <end position="71"/>
    </location>
</feature>
<keyword evidence="1" id="KW-0479">Metal-binding</keyword>
<dbReference type="EMBL" id="JAVXUP010004069">
    <property type="protein sequence ID" value="KAK2997646.1"/>
    <property type="molecule type" value="Genomic_DNA"/>
</dbReference>
<sequence>MDDLLQIVSTKTGTIEERGFMRLRINMDIEKAFPKVFVMKREGAEDAWIQYERLPDLCFNCGHLGHVRKWCNIPKDPTEDWNLTGAQRPYNPWIRANYEEVTTGYLF</sequence>
<dbReference type="Proteomes" id="UP001188597">
    <property type="component" value="Unassembled WGS sequence"/>
</dbReference>
<evidence type="ECO:0000313" key="3">
    <source>
        <dbReference type="EMBL" id="KAK2997646.1"/>
    </source>
</evidence>
<comment type="caution">
    <text evidence="3">The sequence shown here is derived from an EMBL/GenBank/DDBJ whole genome shotgun (WGS) entry which is preliminary data.</text>
</comment>
<protein>
    <recommendedName>
        <fullName evidence="2">CCHC-type domain-containing protein</fullName>
    </recommendedName>
</protein>
<proteinExistence type="predicted"/>
<dbReference type="InterPro" id="IPR036875">
    <property type="entry name" value="Znf_CCHC_sf"/>
</dbReference>
<dbReference type="GO" id="GO:0003676">
    <property type="term" value="F:nucleic acid binding"/>
    <property type="evidence" value="ECO:0007669"/>
    <property type="project" value="InterPro"/>
</dbReference>
<dbReference type="InterPro" id="IPR025836">
    <property type="entry name" value="Zn_knuckle_CX2CX4HX4C"/>
</dbReference>
<evidence type="ECO:0000313" key="4">
    <source>
        <dbReference type="Proteomes" id="UP001188597"/>
    </source>
</evidence>
<evidence type="ECO:0000259" key="2">
    <source>
        <dbReference type="PROSITE" id="PS50158"/>
    </source>
</evidence>
<dbReference type="SUPFAM" id="SSF57756">
    <property type="entry name" value="Retrovirus zinc finger-like domains"/>
    <property type="match status" value="1"/>
</dbReference>